<dbReference type="InterPro" id="IPR007621">
    <property type="entry name" value="TPM_dom"/>
</dbReference>
<dbReference type="PANTHER" id="PTHR30373">
    <property type="entry name" value="UPF0603 PROTEIN YGCG"/>
    <property type="match status" value="1"/>
</dbReference>
<evidence type="ECO:0000256" key="1">
    <source>
        <dbReference type="SAM" id="Phobius"/>
    </source>
</evidence>
<feature type="signal peptide" evidence="2">
    <location>
        <begin position="1"/>
        <end position="23"/>
    </location>
</feature>
<dbReference type="Gene3D" id="3.10.310.50">
    <property type="match status" value="1"/>
</dbReference>
<keyword evidence="1" id="KW-0472">Membrane</keyword>
<dbReference type="PANTHER" id="PTHR30373:SF2">
    <property type="entry name" value="UPF0603 PROTEIN YGCG"/>
    <property type="match status" value="1"/>
</dbReference>
<reference evidence="4 5" key="1">
    <citation type="submission" date="2016-10" db="EMBL/GenBank/DDBJ databases">
        <authorList>
            <person name="de Groot N.N."/>
        </authorList>
    </citation>
    <scope>NUCLEOTIDE SEQUENCE [LARGE SCALE GENOMIC DNA]</scope>
    <source>
        <strain evidence="4 5">DSM 21668</strain>
    </source>
</reference>
<gene>
    <name evidence="4" type="ORF">SAMN04488090_2545</name>
</gene>
<accession>A0A1G9QAM2</accession>
<keyword evidence="1" id="KW-1133">Transmembrane helix</keyword>
<feature type="chain" id="PRO_5011644227" description="TPM domain-containing protein" evidence="2">
    <location>
        <begin position="24"/>
        <end position="256"/>
    </location>
</feature>
<feature type="domain" description="TPM" evidence="3">
    <location>
        <begin position="36"/>
        <end position="159"/>
    </location>
</feature>
<evidence type="ECO:0000313" key="5">
    <source>
        <dbReference type="Proteomes" id="UP000198901"/>
    </source>
</evidence>
<evidence type="ECO:0000259" key="3">
    <source>
        <dbReference type="Pfam" id="PF04536"/>
    </source>
</evidence>
<keyword evidence="5" id="KW-1185">Reference proteome</keyword>
<protein>
    <recommendedName>
        <fullName evidence="3">TPM domain-containing protein</fullName>
    </recommendedName>
</protein>
<dbReference type="AlphaFoldDB" id="A0A1G9QAM2"/>
<dbReference type="RefSeq" id="WP_245689921.1">
    <property type="nucleotide sequence ID" value="NZ_FNGS01000004.1"/>
</dbReference>
<sequence length="256" mass="27244">MHSSLFRSFLLFFLLVLALPGLAQEFPEKPVPARFVNDFTGTLSGQEQAMLESKLKGYMDSTSNQIVIVVVKNTGDYPPGDYAFEIGRRWGIGQKGKNNGLVLLWATETRKIYIATGYGLEGAIPDAVAKRIVSDVIVPAFKQQEWYRGLDEATTEIIQRASGEYKNEGSDVSDGEAIFALIAFGLIGLVIFFLLSRTLGRGCRNTGGGGMPWFGPYTTMSSWGSSSGGGWSSGGGGGGWDFGGGSFGGGGAGGDY</sequence>
<evidence type="ECO:0000256" key="2">
    <source>
        <dbReference type="SAM" id="SignalP"/>
    </source>
</evidence>
<feature type="transmembrane region" description="Helical" evidence="1">
    <location>
        <begin position="177"/>
        <end position="195"/>
    </location>
</feature>
<organism evidence="4 5">
    <name type="scientific">Siphonobacter aquaeclarae</name>
    <dbReference type="NCBI Taxonomy" id="563176"/>
    <lineage>
        <taxon>Bacteria</taxon>
        <taxon>Pseudomonadati</taxon>
        <taxon>Bacteroidota</taxon>
        <taxon>Cytophagia</taxon>
        <taxon>Cytophagales</taxon>
        <taxon>Cytophagaceae</taxon>
        <taxon>Siphonobacter</taxon>
    </lineage>
</organism>
<proteinExistence type="predicted"/>
<evidence type="ECO:0000313" key="4">
    <source>
        <dbReference type="EMBL" id="SDM08132.1"/>
    </source>
</evidence>
<keyword evidence="2" id="KW-0732">Signal</keyword>
<keyword evidence="1" id="KW-0812">Transmembrane</keyword>
<name>A0A1G9QAM2_9BACT</name>
<dbReference type="Proteomes" id="UP000198901">
    <property type="component" value="Unassembled WGS sequence"/>
</dbReference>
<dbReference type="EMBL" id="FNGS01000004">
    <property type="protein sequence ID" value="SDM08132.1"/>
    <property type="molecule type" value="Genomic_DNA"/>
</dbReference>
<dbReference type="Pfam" id="PF04536">
    <property type="entry name" value="TPM_phosphatase"/>
    <property type="match status" value="1"/>
</dbReference>
<dbReference type="STRING" id="563176.SAMN04488090_2545"/>